<evidence type="ECO:0000313" key="7">
    <source>
        <dbReference type="Proteomes" id="UP000199110"/>
    </source>
</evidence>
<dbReference type="InterPro" id="IPR027417">
    <property type="entry name" value="P-loop_NTPase"/>
</dbReference>
<feature type="coiled-coil region" evidence="4">
    <location>
        <begin position="539"/>
        <end position="566"/>
    </location>
</feature>
<feature type="domain" description="ABC transporter" evidence="5">
    <location>
        <begin position="310"/>
        <end position="524"/>
    </location>
</feature>
<protein>
    <submittedName>
        <fullName evidence="6">ATP-binding cassette, subfamily F, member 3</fullName>
    </submittedName>
</protein>
<sequence length="615" mass="67777">MLQITDLNYSVAGRPLFEGATATVPDGHKVGLVGRNGTGKTTLFRLIRGELAPDAGEIALPTRARIGGVAQEVPSSEVTVLQTVLNADEERAGLMAEAETATDPARIAEVQARLQDIDAWSGEARAASILRGLGFEPDEQLRPCSAYSGGWRMRVALAGVLFAQPDLLLLDEPTNYLDLEGALWLESYLARYPHTVIIISHDRGLLNRAVGSILHLEEKGLTYYTGTYDQFVRMRAEKRAGLAAAAAKQQAQRAHLQSFVDRFKAKASKAKQAQSRVKMLEKMETIRAPEDAARTVFTFPQPEEMSPPILRLEGATVGYGGDPVLQRLNVRIDQDDRIALLGRNGEGKSTLSKFLSSRLEASEGQRIASRKLRIGYFAQHQVDELHIDETPLEHIKRERPDETPARLRARLAGFGLGADQADTVVAKLSGGQKARLSLLLATLDAPHMLILDEPTNHLDIESREALVEALTAYTGAVILVSHDMHLLSLVADRLWLVKGGSVGPYDGDLESYRQLLLQGEERPLKSDKQKKPPVSRDKILELKSEVRKAEARVKKIEEMRDKLAKKLADPALYEAGRVGELETWNKKYAEVMEASDRAEALWVKAMETLEVAEAS</sequence>
<name>A0A1I3SB46_9RHOB</name>
<dbReference type="InterPro" id="IPR003439">
    <property type="entry name" value="ABC_transporter-like_ATP-bd"/>
</dbReference>
<dbReference type="InterPro" id="IPR017871">
    <property type="entry name" value="ABC_transporter-like_CS"/>
</dbReference>
<evidence type="ECO:0000256" key="2">
    <source>
        <dbReference type="ARBA" id="ARBA00022741"/>
    </source>
</evidence>
<dbReference type="RefSeq" id="WP_092782686.1">
    <property type="nucleotide sequence ID" value="NZ_FORA01000004.1"/>
</dbReference>
<dbReference type="Proteomes" id="UP000199110">
    <property type="component" value="Unassembled WGS sequence"/>
</dbReference>
<dbReference type="CDD" id="cd03221">
    <property type="entry name" value="ABCF_EF-3"/>
    <property type="match status" value="2"/>
</dbReference>
<dbReference type="PANTHER" id="PTHR19211:SF14">
    <property type="entry name" value="ATP-BINDING CASSETTE SUB-FAMILY F MEMBER 1"/>
    <property type="match status" value="1"/>
</dbReference>
<dbReference type="SMART" id="SM00382">
    <property type="entry name" value="AAA"/>
    <property type="match status" value="2"/>
</dbReference>
<dbReference type="PROSITE" id="PS00211">
    <property type="entry name" value="ABC_TRANSPORTER_1"/>
    <property type="match status" value="2"/>
</dbReference>
<dbReference type="InterPro" id="IPR032781">
    <property type="entry name" value="ABC_tran_Xtn"/>
</dbReference>
<keyword evidence="7" id="KW-1185">Reference proteome</keyword>
<gene>
    <name evidence="6" type="ORF">SAMN04488095_3049</name>
</gene>
<dbReference type="PANTHER" id="PTHR19211">
    <property type="entry name" value="ATP-BINDING TRANSPORT PROTEIN-RELATED"/>
    <property type="match status" value="1"/>
</dbReference>
<dbReference type="FunFam" id="3.40.50.300:FF:000011">
    <property type="entry name" value="Putative ABC transporter ATP-binding component"/>
    <property type="match status" value="1"/>
</dbReference>
<proteinExistence type="predicted"/>
<evidence type="ECO:0000256" key="3">
    <source>
        <dbReference type="ARBA" id="ARBA00022840"/>
    </source>
</evidence>
<dbReference type="STRING" id="390807.SAMN04488095_3049"/>
<keyword evidence="3 6" id="KW-0067">ATP-binding</keyword>
<dbReference type="InterPro" id="IPR003593">
    <property type="entry name" value="AAA+_ATPase"/>
</dbReference>
<dbReference type="AlphaFoldDB" id="A0A1I3SB46"/>
<evidence type="ECO:0000256" key="4">
    <source>
        <dbReference type="SAM" id="Coils"/>
    </source>
</evidence>
<dbReference type="Pfam" id="PF12848">
    <property type="entry name" value="ABC_tran_Xtn"/>
    <property type="match status" value="1"/>
</dbReference>
<dbReference type="Gene3D" id="3.40.50.300">
    <property type="entry name" value="P-loop containing nucleotide triphosphate hydrolases"/>
    <property type="match status" value="2"/>
</dbReference>
<reference evidence="6 7" key="1">
    <citation type="submission" date="2016-10" db="EMBL/GenBank/DDBJ databases">
        <authorList>
            <person name="de Groot N.N."/>
        </authorList>
    </citation>
    <scope>NUCLEOTIDE SEQUENCE [LARGE SCALE GENOMIC DNA]</scope>
    <source>
        <strain evidence="6 7">DSM 19073</strain>
    </source>
</reference>
<dbReference type="GO" id="GO:0016887">
    <property type="term" value="F:ATP hydrolysis activity"/>
    <property type="evidence" value="ECO:0007669"/>
    <property type="project" value="InterPro"/>
</dbReference>
<keyword evidence="4" id="KW-0175">Coiled coil</keyword>
<dbReference type="GO" id="GO:0005524">
    <property type="term" value="F:ATP binding"/>
    <property type="evidence" value="ECO:0007669"/>
    <property type="project" value="UniProtKB-KW"/>
</dbReference>
<organism evidence="6 7">
    <name type="scientific">Jannaschia pohangensis</name>
    <dbReference type="NCBI Taxonomy" id="390807"/>
    <lineage>
        <taxon>Bacteria</taxon>
        <taxon>Pseudomonadati</taxon>
        <taxon>Pseudomonadota</taxon>
        <taxon>Alphaproteobacteria</taxon>
        <taxon>Rhodobacterales</taxon>
        <taxon>Roseobacteraceae</taxon>
        <taxon>Jannaschia</taxon>
    </lineage>
</organism>
<evidence type="ECO:0000313" key="6">
    <source>
        <dbReference type="EMBL" id="SFJ54726.1"/>
    </source>
</evidence>
<dbReference type="Pfam" id="PF00005">
    <property type="entry name" value="ABC_tran"/>
    <property type="match status" value="2"/>
</dbReference>
<evidence type="ECO:0000256" key="1">
    <source>
        <dbReference type="ARBA" id="ARBA00022737"/>
    </source>
</evidence>
<keyword evidence="1" id="KW-0677">Repeat</keyword>
<dbReference type="PROSITE" id="PS50893">
    <property type="entry name" value="ABC_TRANSPORTER_2"/>
    <property type="match status" value="2"/>
</dbReference>
<dbReference type="SUPFAM" id="SSF52540">
    <property type="entry name" value="P-loop containing nucleoside triphosphate hydrolases"/>
    <property type="match status" value="2"/>
</dbReference>
<dbReference type="EMBL" id="FORA01000004">
    <property type="protein sequence ID" value="SFJ54726.1"/>
    <property type="molecule type" value="Genomic_DNA"/>
</dbReference>
<evidence type="ECO:0000259" key="5">
    <source>
        <dbReference type="PROSITE" id="PS50893"/>
    </source>
</evidence>
<dbReference type="OrthoDB" id="9808609at2"/>
<dbReference type="InterPro" id="IPR050611">
    <property type="entry name" value="ABCF"/>
</dbReference>
<feature type="domain" description="ABC transporter" evidence="5">
    <location>
        <begin position="2"/>
        <end position="244"/>
    </location>
</feature>
<keyword evidence="2" id="KW-0547">Nucleotide-binding</keyword>
<accession>A0A1I3SB46</accession>